<evidence type="ECO:0000256" key="12">
    <source>
        <dbReference type="HAMAP-Rule" id="MF_01023"/>
    </source>
</evidence>
<keyword evidence="7 12" id="KW-0028">Amino-acid biosynthesis</keyword>
<dbReference type="RefSeq" id="WP_085515179.1">
    <property type="nucleotide sequence ID" value="NZ_FXAW01000001.1"/>
</dbReference>
<dbReference type="GO" id="GO:0030170">
    <property type="term" value="F:pyridoxal phosphate binding"/>
    <property type="evidence" value="ECO:0007669"/>
    <property type="project" value="InterPro"/>
</dbReference>
<feature type="domain" description="Aminotransferase class I/classII large" evidence="13">
    <location>
        <begin position="41"/>
        <end position="344"/>
    </location>
</feature>
<dbReference type="InterPro" id="IPR001917">
    <property type="entry name" value="Aminotrans_II_pyridoxalP_BS"/>
</dbReference>
<comment type="similarity">
    <text evidence="4 12">Belongs to the class-II pyridoxal-phosphate-dependent aminotransferase family. Histidinol-phosphate aminotransferase subfamily.</text>
</comment>
<dbReference type="Gene3D" id="3.90.1150.10">
    <property type="entry name" value="Aspartate Aminotransferase, domain 1"/>
    <property type="match status" value="1"/>
</dbReference>
<organism evidence="14 15">
    <name type="scientific">Marivirga sericea</name>
    <dbReference type="NCBI Taxonomy" id="1028"/>
    <lineage>
        <taxon>Bacteria</taxon>
        <taxon>Pseudomonadati</taxon>
        <taxon>Bacteroidota</taxon>
        <taxon>Cytophagia</taxon>
        <taxon>Cytophagales</taxon>
        <taxon>Marivirgaceae</taxon>
        <taxon>Marivirga</taxon>
    </lineage>
</organism>
<evidence type="ECO:0000256" key="5">
    <source>
        <dbReference type="ARBA" id="ARBA00011738"/>
    </source>
</evidence>
<dbReference type="InterPro" id="IPR005861">
    <property type="entry name" value="HisP_aminotrans"/>
</dbReference>
<dbReference type="OrthoDB" id="9813612at2"/>
<dbReference type="EMBL" id="FXAW01000001">
    <property type="protein sequence ID" value="SMG08711.1"/>
    <property type="molecule type" value="Genomic_DNA"/>
</dbReference>
<dbReference type="Pfam" id="PF00155">
    <property type="entry name" value="Aminotran_1_2"/>
    <property type="match status" value="1"/>
</dbReference>
<keyword evidence="9 12" id="KW-0663">Pyridoxal phosphate</keyword>
<dbReference type="CDD" id="cd00609">
    <property type="entry name" value="AAT_like"/>
    <property type="match status" value="1"/>
</dbReference>
<dbReference type="STRING" id="1028.SAMN05661096_00156"/>
<dbReference type="Proteomes" id="UP000193804">
    <property type="component" value="Unassembled WGS sequence"/>
</dbReference>
<keyword evidence="10 12" id="KW-0368">Histidine biosynthesis</keyword>
<dbReference type="InterPro" id="IPR015422">
    <property type="entry name" value="PyrdxlP-dep_Trfase_small"/>
</dbReference>
<comment type="subunit">
    <text evidence="5 12">Homodimer.</text>
</comment>
<dbReference type="InterPro" id="IPR015424">
    <property type="entry name" value="PyrdxlP-dep_Trfase"/>
</dbReference>
<dbReference type="SUPFAM" id="SSF53383">
    <property type="entry name" value="PLP-dependent transferases"/>
    <property type="match status" value="1"/>
</dbReference>
<evidence type="ECO:0000259" key="13">
    <source>
        <dbReference type="Pfam" id="PF00155"/>
    </source>
</evidence>
<comment type="cofactor">
    <cofactor evidence="1 12">
        <name>pyridoxal 5'-phosphate</name>
        <dbReference type="ChEBI" id="CHEBI:597326"/>
    </cofactor>
</comment>
<dbReference type="HAMAP" id="MF_01023">
    <property type="entry name" value="HisC_aminotrans_2"/>
    <property type="match status" value="1"/>
</dbReference>
<name>A0A1X7I3H7_9BACT</name>
<evidence type="ECO:0000256" key="2">
    <source>
        <dbReference type="ARBA" id="ARBA00005011"/>
    </source>
</evidence>
<accession>A0A1X7I3H7</accession>
<comment type="pathway">
    <text evidence="2 12">Amino-acid biosynthesis; L-histidine biosynthesis; L-histidine from 5-phospho-alpha-D-ribose 1-diphosphate: step 7/9.</text>
</comment>
<evidence type="ECO:0000256" key="11">
    <source>
        <dbReference type="ARBA" id="ARBA00047481"/>
    </source>
</evidence>
<dbReference type="EC" id="2.6.1.9" evidence="12"/>
<comment type="pathway">
    <text evidence="3">Lipid metabolism.</text>
</comment>
<keyword evidence="15" id="KW-1185">Reference proteome</keyword>
<sequence length="353" mass="39682">MSNIPNWKGLVLPHILSLQAYSSARDEFSGDAKVFLDANENPFDEEQQNWNRYPDPLQKKIKNQLAKIKGIPSENMFLGNGSDEAIDLLFRIFCKAGESNVITCPPTYGMYKVSSSIHNVENIEVALSEDFQLEINSILKNANEQSKMLFICSPNNPTGNSLRKDDIQKLLESFKGIVVIDEAYIDFSAQNSWIHELSKYPNLVVLQTLSKAWGLASARLGIAFANQELIAILNKVKPPYNISGPSQRLVSTSLKNIEAFEQQINTILSERDKLYQKLQDIPGVKRVFPTDSNFILVQLNDARAVYQKLIAKGIVVRDRSNVKLCNNCLRVTVGTESQNESLILALYEIVEKV</sequence>
<reference evidence="15" key="1">
    <citation type="submission" date="2017-04" db="EMBL/GenBank/DDBJ databases">
        <authorList>
            <person name="Varghese N."/>
            <person name="Submissions S."/>
        </authorList>
    </citation>
    <scope>NUCLEOTIDE SEQUENCE [LARGE SCALE GENOMIC DNA]</scope>
    <source>
        <strain evidence="15">DSM 4125</strain>
    </source>
</reference>
<dbReference type="AlphaFoldDB" id="A0A1X7I3H7"/>
<evidence type="ECO:0000256" key="3">
    <source>
        <dbReference type="ARBA" id="ARBA00005189"/>
    </source>
</evidence>
<dbReference type="PROSITE" id="PS00599">
    <property type="entry name" value="AA_TRANSFER_CLASS_2"/>
    <property type="match status" value="1"/>
</dbReference>
<feature type="modified residue" description="N6-(pyridoxal phosphate)lysine" evidence="12">
    <location>
        <position position="211"/>
    </location>
</feature>
<evidence type="ECO:0000256" key="10">
    <source>
        <dbReference type="ARBA" id="ARBA00023102"/>
    </source>
</evidence>
<dbReference type="UniPathway" id="UPA00031">
    <property type="reaction ID" value="UER00012"/>
</dbReference>
<evidence type="ECO:0000256" key="9">
    <source>
        <dbReference type="ARBA" id="ARBA00022898"/>
    </source>
</evidence>
<keyword evidence="8 12" id="KW-0808">Transferase</keyword>
<dbReference type="GO" id="GO:0004400">
    <property type="term" value="F:histidinol-phosphate transaminase activity"/>
    <property type="evidence" value="ECO:0007669"/>
    <property type="project" value="UniProtKB-UniRule"/>
</dbReference>
<evidence type="ECO:0000256" key="4">
    <source>
        <dbReference type="ARBA" id="ARBA00007970"/>
    </source>
</evidence>
<keyword evidence="6 12" id="KW-0032">Aminotransferase</keyword>
<dbReference type="InterPro" id="IPR004839">
    <property type="entry name" value="Aminotransferase_I/II_large"/>
</dbReference>
<proteinExistence type="inferred from homology"/>
<evidence type="ECO:0000256" key="6">
    <source>
        <dbReference type="ARBA" id="ARBA00022576"/>
    </source>
</evidence>
<gene>
    <name evidence="12" type="primary">hisC</name>
    <name evidence="14" type="ORF">SAMN05661096_00156</name>
</gene>
<evidence type="ECO:0000313" key="14">
    <source>
        <dbReference type="EMBL" id="SMG08711.1"/>
    </source>
</evidence>
<dbReference type="InterPro" id="IPR015421">
    <property type="entry name" value="PyrdxlP-dep_Trfase_major"/>
</dbReference>
<dbReference type="GO" id="GO:0000105">
    <property type="term" value="P:L-histidine biosynthetic process"/>
    <property type="evidence" value="ECO:0007669"/>
    <property type="project" value="UniProtKB-UniRule"/>
</dbReference>
<evidence type="ECO:0000256" key="8">
    <source>
        <dbReference type="ARBA" id="ARBA00022679"/>
    </source>
</evidence>
<evidence type="ECO:0000313" key="15">
    <source>
        <dbReference type="Proteomes" id="UP000193804"/>
    </source>
</evidence>
<dbReference type="PANTHER" id="PTHR42885:SF2">
    <property type="entry name" value="HISTIDINOL-PHOSPHATE AMINOTRANSFERASE"/>
    <property type="match status" value="1"/>
</dbReference>
<comment type="catalytic activity">
    <reaction evidence="11 12">
        <text>L-histidinol phosphate + 2-oxoglutarate = 3-(imidazol-4-yl)-2-oxopropyl phosphate + L-glutamate</text>
        <dbReference type="Rhea" id="RHEA:23744"/>
        <dbReference type="ChEBI" id="CHEBI:16810"/>
        <dbReference type="ChEBI" id="CHEBI:29985"/>
        <dbReference type="ChEBI" id="CHEBI:57766"/>
        <dbReference type="ChEBI" id="CHEBI:57980"/>
        <dbReference type="EC" id="2.6.1.9"/>
    </reaction>
</comment>
<evidence type="ECO:0000256" key="7">
    <source>
        <dbReference type="ARBA" id="ARBA00022605"/>
    </source>
</evidence>
<protein>
    <recommendedName>
        <fullName evidence="12">Histidinol-phosphate aminotransferase</fullName>
        <ecNumber evidence="12">2.6.1.9</ecNumber>
    </recommendedName>
    <alternativeName>
        <fullName evidence="12">Imidazole acetol-phosphate transaminase</fullName>
    </alternativeName>
</protein>
<dbReference type="NCBIfam" id="TIGR01141">
    <property type="entry name" value="hisC"/>
    <property type="match status" value="1"/>
</dbReference>
<evidence type="ECO:0000256" key="1">
    <source>
        <dbReference type="ARBA" id="ARBA00001933"/>
    </source>
</evidence>
<dbReference type="Gene3D" id="3.40.640.10">
    <property type="entry name" value="Type I PLP-dependent aspartate aminotransferase-like (Major domain)"/>
    <property type="match status" value="1"/>
</dbReference>
<dbReference type="PANTHER" id="PTHR42885">
    <property type="entry name" value="HISTIDINOL-PHOSPHATE AMINOTRANSFERASE-RELATED"/>
    <property type="match status" value="1"/>
</dbReference>